<dbReference type="AlphaFoldDB" id="F0W2A4"/>
<proteinExistence type="predicted"/>
<name>F0W2A4_9STRA</name>
<dbReference type="HOGENOM" id="CLU_1900084_0_0_1"/>
<sequence length="134" mass="15574">MTPIVFLQQLLMKNECKVEILYGTLYQVKQYFILINAERPYSVLQVLHSALEAHARGSSSSQFTFTVIPGDQPEESTLHTGIGRSKFNNSICQYHVHHILKTLVSLMVKSLTQQEEDQDKDFWECQWLQPYVLR</sequence>
<dbReference type="EMBL" id="FR824054">
    <property type="protein sequence ID" value="CCA15189.1"/>
    <property type="molecule type" value="Genomic_DNA"/>
</dbReference>
<organism evidence="1">
    <name type="scientific">Albugo laibachii Nc14</name>
    <dbReference type="NCBI Taxonomy" id="890382"/>
    <lineage>
        <taxon>Eukaryota</taxon>
        <taxon>Sar</taxon>
        <taxon>Stramenopiles</taxon>
        <taxon>Oomycota</taxon>
        <taxon>Peronosporomycetes</taxon>
        <taxon>Albuginales</taxon>
        <taxon>Albuginaceae</taxon>
        <taxon>Albugo</taxon>
    </lineage>
</organism>
<accession>F0W2A4</accession>
<evidence type="ECO:0000313" key="1">
    <source>
        <dbReference type="EMBL" id="CCA15189.1"/>
    </source>
</evidence>
<gene>
    <name evidence="1" type="primary">AlNc14C9G1154</name>
    <name evidence="1" type="ORF">ALNC14_013320</name>
</gene>
<reference evidence="1" key="2">
    <citation type="submission" date="2011-02" db="EMBL/GenBank/DDBJ databases">
        <authorList>
            <person name="MacLean D."/>
        </authorList>
    </citation>
    <scope>NUCLEOTIDE SEQUENCE</scope>
</reference>
<protein>
    <submittedName>
        <fullName evidence="1">AlNc14C9G1154 protein</fullName>
    </submittedName>
</protein>
<reference evidence="1" key="1">
    <citation type="journal article" date="2011" name="PLoS Biol.">
        <title>Gene gain and loss during evolution of obligate parasitism in the white rust pathogen of Arabidopsis thaliana.</title>
        <authorList>
            <person name="Kemen E."/>
            <person name="Gardiner A."/>
            <person name="Schultz-Larsen T."/>
            <person name="Kemen A.C."/>
            <person name="Balmuth A.L."/>
            <person name="Robert-Seilaniantz A."/>
            <person name="Bailey K."/>
            <person name="Holub E."/>
            <person name="Studholme D.J."/>
            <person name="Maclean D."/>
            <person name="Jones J.D."/>
        </authorList>
    </citation>
    <scope>NUCLEOTIDE SEQUENCE</scope>
</reference>